<accession>A0A923EDS7</accession>
<name>A0A923EDS7_CLOTT</name>
<dbReference type="EMBL" id="JAAZWO010000018">
    <property type="protein sequence ID" value="MBC2398838.1"/>
    <property type="molecule type" value="Genomic_DNA"/>
</dbReference>
<dbReference type="Proteomes" id="UP000563151">
    <property type="component" value="Unassembled WGS sequence"/>
</dbReference>
<dbReference type="RefSeq" id="WP_035151880.1">
    <property type="nucleotide sequence ID" value="NZ_JAAZWO010000018.1"/>
</dbReference>
<reference evidence="1 2" key="1">
    <citation type="submission" date="2020-04" db="EMBL/GenBank/DDBJ databases">
        <title>Genomic insights into acetone-butanol-ethanol (ABE) fermentation by sequencing solventogenic clostridia strains.</title>
        <authorList>
            <person name="Brown S."/>
        </authorList>
    </citation>
    <scope>NUCLEOTIDE SEQUENCE [LARGE SCALE GENOMIC DNA]</scope>
    <source>
        <strain evidence="1 2">DJ011</strain>
    </source>
</reference>
<evidence type="ECO:0000313" key="2">
    <source>
        <dbReference type="Proteomes" id="UP000563151"/>
    </source>
</evidence>
<gene>
    <name evidence="1" type="ORF">HGG79_13810</name>
</gene>
<dbReference type="AlphaFoldDB" id="A0A923EDS7"/>
<proteinExistence type="predicted"/>
<comment type="caution">
    <text evidence="1">The sequence shown here is derived from an EMBL/GenBank/DDBJ whole genome shotgun (WGS) entry which is preliminary data.</text>
</comment>
<sequence>MKIAFGEKAISLQKFENEYEFCEYLESCDSSLLLSYNEDYSDTYDTITLHCEEKFSIGIKYDWHGLQPNILILPKTQKIVCSFENEIVCINCESKVVDFRHSLNSLVFSIIHVEDLSLIIVIHEFGVFVINEKGQKIWACGGTDIIQDYKLVDKCINIRCADGYEIAYSIVDGKAIC</sequence>
<evidence type="ECO:0000313" key="1">
    <source>
        <dbReference type="EMBL" id="MBC2398838.1"/>
    </source>
</evidence>
<protein>
    <submittedName>
        <fullName evidence="1">Uncharacterized protein</fullName>
    </submittedName>
</protein>
<organism evidence="1 2">
    <name type="scientific">Clostridium tetanomorphum</name>
    <dbReference type="NCBI Taxonomy" id="1553"/>
    <lineage>
        <taxon>Bacteria</taxon>
        <taxon>Bacillati</taxon>
        <taxon>Bacillota</taxon>
        <taxon>Clostridia</taxon>
        <taxon>Eubacteriales</taxon>
        <taxon>Clostridiaceae</taxon>
        <taxon>Clostridium</taxon>
    </lineage>
</organism>
<keyword evidence="2" id="KW-1185">Reference proteome</keyword>